<name>A0A2D0A4L7_9SPHN</name>
<dbReference type="OrthoDB" id="9813349at2"/>
<comment type="caution">
    <text evidence="2">The sequence shown here is derived from an EMBL/GenBank/DDBJ whole genome shotgun (WGS) entry which is preliminary data.</text>
</comment>
<gene>
    <name evidence="2" type="ORF">SPDO_30760</name>
</gene>
<keyword evidence="3" id="KW-1185">Reference proteome</keyword>
<keyword evidence="2" id="KW-0808">Transferase</keyword>
<dbReference type="Pfam" id="PF00535">
    <property type="entry name" value="Glycos_transf_2"/>
    <property type="match status" value="1"/>
</dbReference>
<keyword evidence="2" id="KW-0328">Glycosyltransferase</keyword>
<dbReference type="Gene3D" id="3.90.550.10">
    <property type="entry name" value="Spore Coat Polysaccharide Biosynthesis Protein SpsA, Chain A"/>
    <property type="match status" value="1"/>
</dbReference>
<dbReference type="CDD" id="cd06433">
    <property type="entry name" value="GT_2_WfgS_like"/>
    <property type="match status" value="1"/>
</dbReference>
<feature type="domain" description="Glycosyltransferase 2-like" evidence="1">
    <location>
        <begin position="4"/>
        <end position="158"/>
    </location>
</feature>
<dbReference type="InterPro" id="IPR029044">
    <property type="entry name" value="Nucleotide-diphossugar_trans"/>
</dbReference>
<dbReference type="Proteomes" id="UP000197290">
    <property type="component" value="Unassembled WGS sequence"/>
</dbReference>
<dbReference type="GO" id="GO:0016757">
    <property type="term" value="F:glycosyltransferase activity"/>
    <property type="evidence" value="ECO:0007669"/>
    <property type="project" value="UniProtKB-KW"/>
</dbReference>
<protein>
    <submittedName>
        <fullName evidence="2">PGL/p-HBAD biosynthesis glycosyltransferase</fullName>
        <ecNumber evidence="2">2.4.1.-</ecNumber>
    </submittedName>
</protein>
<organism evidence="2 3">
    <name type="scientific">Sphingomonas dokdonensis</name>
    <dbReference type="NCBI Taxonomy" id="344880"/>
    <lineage>
        <taxon>Bacteria</taxon>
        <taxon>Pseudomonadati</taxon>
        <taxon>Pseudomonadota</taxon>
        <taxon>Alphaproteobacteria</taxon>
        <taxon>Sphingomonadales</taxon>
        <taxon>Sphingomonadaceae</taxon>
        <taxon>Sphingomonas</taxon>
    </lineage>
</organism>
<dbReference type="PANTHER" id="PTHR43685:SF11">
    <property type="entry name" value="GLYCOSYLTRANSFERASE TAGX-RELATED"/>
    <property type="match status" value="1"/>
</dbReference>
<accession>A0A2D0A4L7</accession>
<evidence type="ECO:0000259" key="1">
    <source>
        <dbReference type="Pfam" id="PF00535"/>
    </source>
</evidence>
<dbReference type="EMBL" id="NBBI01000009">
    <property type="protein sequence ID" value="OWK27836.1"/>
    <property type="molecule type" value="Genomic_DNA"/>
</dbReference>
<evidence type="ECO:0000313" key="2">
    <source>
        <dbReference type="EMBL" id="OWK27836.1"/>
    </source>
</evidence>
<dbReference type="EC" id="2.4.1.-" evidence="2"/>
<dbReference type="RefSeq" id="WP_088368391.1">
    <property type="nucleotide sequence ID" value="NZ_NBBI01000009.1"/>
</dbReference>
<reference evidence="2 3" key="1">
    <citation type="submission" date="2017-03" db="EMBL/GenBank/DDBJ databases">
        <title>Genome sequence of Sphingomonas dokdonensis DSM 21029.</title>
        <authorList>
            <person name="Poehlein A."/>
            <person name="Wuebbeler J.H."/>
            <person name="Steinbuechel A."/>
            <person name="Daniel R."/>
        </authorList>
    </citation>
    <scope>NUCLEOTIDE SEQUENCE [LARGE SCALE GENOMIC DNA]</scope>
    <source>
        <strain evidence="2 3">DSM 21029</strain>
    </source>
</reference>
<evidence type="ECO:0000313" key="3">
    <source>
        <dbReference type="Proteomes" id="UP000197290"/>
    </source>
</evidence>
<dbReference type="InterPro" id="IPR001173">
    <property type="entry name" value="Glyco_trans_2-like"/>
</dbReference>
<proteinExistence type="predicted"/>
<sequence length="249" mass="27843">MKITVVTVCYNAAQTIADTLQSVAAQRGVEVEHVVIDGGSTDDTLAIVSRFPHVATVVSEPDKGIYDAMNKGLARATGDVIGFLNADDWFCRDDALQLVATHLADAEAVVGDLVIVDTDNTKRVRRFYSSRGFRPWMLRMGHMPPHPTLYVRREVFDELGGFDASYRIAGDFDFTVRLLLQRRATRWRRVPHTLVAFRNGGASTRNLSAKVRMNREILHSLRAKGLSLTALALYARYPFKALQLIARPR</sequence>
<dbReference type="InterPro" id="IPR050834">
    <property type="entry name" value="Glycosyltransf_2"/>
</dbReference>
<dbReference type="SUPFAM" id="SSF53448">
    <property type="entry name" value="Nucleotide-diphospho-sugar transferases"/>
    <property type="match status" value="1"/>
</dbReference>
<dbReference type="AlphaFoldDB" id="A0A2D0A4L7"/>
<dbReference type="PANTHER" id="PTHR43685">
    <property type="entry name" value="GLYCOSYLTRANSFERASE"/>
    <property type="match status" value="1"/>
</dbReference>